<dbReference type="AlphaFoldDB" id="A0A9X1WWI5"/>
<keyword evidence="2" id="KW-0472">Membrane</keyword>
<keyword evidence="4" id="KW-1185">Reference proteome</keyword>
<feature type="coiled-coil region" evidence="1">
    <location>
        <begin position="162"/>
        <end position="196"/>
    </location>
</feature>
<accession>A0A9X1WWI5</accession>
<dbReference type="EMBL" id="JAKUML010000007">
    <property type="protein sequence ID" value="MCJ8146474.1"/>
    <property type="molecule type" value="Genomic_DNA"/>
</dbReference>
<keyword evidence="1" id="KW-0175">Coiled coil</keyword>
<evidence type="ECO:0000256" key="2">
    <source>
        <dbReference type="SAM" id="Phobius"/>
    </source>
</evidence>
<gene>
    <name evidence="3" type="ORF">MKI79_06105</name>
</gene>
<evidence type="ECO:0000313" key="3">
    <source>
        <dbReference type="EMBL" id="MCJ8146474.1"/>
    </source>
</evidence>
<sequence>MNDNTQQSTHQPHLLHSIILIILETIVTFLLKHDRASRIHAKSFVQNNVTIAFKTFLPASDFYVTFDNKGILFDPELTEKNQVETFTVSASSIDLVRFLLTGNDRHLRRVRLFGGEEWHDQFRLFMHSLTLPMLFADWKSWLLKQQSNNLPQRSLEPLLSKLELQRSEISQLELQVKEQRYDLQQLERKLKNTHRLYLLLIFIFAIGISAFNLL</sequence>
<reference evidence="3" key="1">
    <citation type="submission" date="2022-02" db="EMBL/GenBank/DDBJ databases">
        <title>Acinetobacter A3.8 sp. nov., isolated from Sediment (Zhairuo Island).</title>
        <authorList>
            <person name="Zheng K."/>
        </authorList>
    </citation>
    <scope>NUCLEOTIDE SEQUENCE</scope>
    <source>
        <strain evidence="3">A3.8</strain>
    </source>
</reference>
<name>A0A9X1WWI5_9GAMM</name>
<evidence type="ECO:0000313" key="4">
    <source>
        <dbReference type="Proteomes" id="UP001139701"/>
    </source>
</evidence>
<dbReference type="Proteomes" id="UP001139701">
    <property type="component" value="Unassembled WGS sequence"/>
</dbReference>
<protein>
    <submittedName>
        <fullName evidence="3">Uncharacterized protein</fullName>
    </submittedName>
</protein>
<keyword evidence="2" id="KW-0812">Transmembrane</keyword>
<feature type="transmembrane region" description="Helical" evidence="2">
    <location>
        <begin position="196"/>
        <end position="213"/>
    </location>
</feature>
<keyword evidence="2" id="KW-1133">Transmembrane helix</keyword>
<organism evidence="3 4">
    <name type="scientific">Acinetobacter sedimenti</name>
    <dbReference type="NCBI Taxonomy" id="2919922"/>
    <lineage>
        <taxon>Bacteria</taxon>
        <taxon>Pseudomonadati</taxon>
        <taxon>Pseudomonadota</taxon>
        <taxon>Gammaproteobacteria</taxon>
        <taxon>Moraxellales</taxon>
        <taxon>Moraxellaceae</taxon>
        <taxon>Acinetobacter</taxon>
    </lineage>
</organism>
<evidence type="ECO:0000256" key="1">
    <source>
        <dbReference type="SAM" id="Coils"/>
    </source>
</evidence>
<proteinExistence type="predicted"/>
<feature type="transmembrane region" description="Helical" evidence="2">
    <location>
        <begin position="14"/>
        <end position="31"/>
    </location>
</feature>
<comment type="caution">
    <text evidence="3">The sequence shown here is derived from an EMBL/GenBank/DDBJ whole genome shotgun (WGS) entry which is preliminary data.</text>
</comment>
<dbReference type="RefSeq" id="WP_241571157.1">
    <property type="nucleotide sequence ID" value="NZ_JAKUML010000007.1"/>
</dbReference>